<name>A0A8J6MWA7_9DELT</name>
<evidence type="ECO:0000313" key="1">
    <source>
        <dbReference type="EMBL" id="MBC8175834.1"/>
    </source>
</evidence>
<dbReference type="EMBL" id="JACNJD010000028">
    <property type="protein sequence ID" value="MBC8175834.1"/>
    <property type="molecule type" value="Genomic_DNA"/>
</dbReference>
<accession>A0A8J6MWA7</accession>
<comment type="caution">
    <text evidence="1">The sequence shown here is derived from an EMBL/GenBank/DDBJ whole genome shotgun (WGS) entry which is preliminary data.</text>
</comment>
<reference evidence="1 2" key="1">
    <citation type="submission" date="2020-08" db="EMBL/GenBank/DDBJ databases">
        <title>Bridging the membrane lipid divide: bacteria of the FCB group superphylum have the potential to synthesize archaeal ether lipids.</title>
        <authorList>
            <person name="Villanueva L."/>
            <person name="Von Meijenfeldt F.A.B."/>
            <person name="Westbye A.B."/>
            <person name="Yadav S."/>
            <person name="Hopmans E.C."/>
            <person name="Dutilh B.E."/>
            <person name="Sinninghe Damste J.S."/>
        </authorList>
    </citation>
    <scope>NUCLEOTIDE SEQUENCE [LARGE SCALE GENOMIC DNA]</scope>
    <source>
        <strain evidence="1">NIOZ-UU27</strain>
    </source>
</reference>
<dbReference type="Proteomes" id="UP000650524">
    <property type="component" value="Unassembled WGS sequence"/>
</dbReference>
<sequence length="39" mass="4474">MQSVPLTKKPELLDDISEETEELIKIFVTSVKTAKKKKK</sequence>
<evidence type="ECO:0000313" key="2">
    <source>
        <dbReference type="Proteomes" id="UP000650524"/>
    </source>
</evidence>
<evidence type="ECO:0008006" key="3">
    <source>
        <dbReference type="Google" id="ProtNLM"/>
    </source>
</evidence>
<protein>
    <recommendedName>
        <fullName evidence="3">Four helix bundle protein</fullName>
    </recommendedName>
</protein>
<dbReference type="AlphaFoldDB" id="A0A8J6MWA7"/>
<gene>
    <name evidence="1" type="ORF">H8E19_00405</name>
</gene>
<proteinExistence type="predicted"/>
<organism evidence="1 2">
    <name type="scientific">Candidatus Desulfacyla euxinica</name>
    <dbReference type="NCBI Taxonomy" id="2841693"/>
    <lineage>
        <taxon>Bacteria</taxon>
        <taxon>Deltaproteobacteria</taxon>
        <taxon>Candidatus Desulfacyla</taxon>
    </lineage>
</organism>